<protein>
    <submittedName>
        <fullName evidence="1">Uncharacterized protein</fullName>
    </submittedName>
</protein>
<feature type="non-terminal residue" evidence="1">
    <location>
        <position position="183"/>
    </location>
</feature>
<comment type="caution">
    <text evidence="1">The sequence shown here is derived from an EMBL/GenBank/DDBJ whole genome shotgun (WGS) entry which is preliminary data.</text>
</comment>
<organism evidence="1">
    <name type="scientific">marine sediment metagenome</name>
    <dbReference type="NCBI Taxonomy" id="412755"/>
    <lineage>
        <taxon>unclassified sequences</taxon>
        <taxon>metagenomes</taxon>
        <taxon>ecological metagenomes</taxon>
    </lineage>
</organism>
<dbReference type="AlphaFoldDB" id="X1I5B8"/>
<gene>
    <name evidence="1" type="ORF">S03H2_65859</name>
</gene>
<proteinExistence type="predicted"/>
<evidence type="ECO:0000313" key="1">
    <source>
        <dbReference type="EMBL" id="GAH76912.1"/>
    </source>
</evidence>
<accession>X1I5B8</accession>
<name>X1I5B8_9ZZZZ</name>
<sequence>MWGNNNPLFWIREFVNHIFHELPQENFDYTISPKQIARGLINIVTNYSKIDEENNLDEEVIKKIKERLTILIESDYPLTDMPVNETLTLMADLIKNERVNCSEPRGGCLHTASYKKGIWLNRPYNFIVGMDSAKFPDSAHDGSILLDAEKKNTDRINPNKEKGKENQYKILQLLASLKGKIIL</sequence>
<dbReference type="EMBL" id="BARU01042942">
    <property type="protein sequence ID" value="GAH76912.1"/>
    <property type="molecule type" value="Genomic_DNA"/>
</dbReference>
<reference evidence="1" key="1">
    <citation type="journal article" date="2014" name="Front. Microbiol.">
        <title>High frequency of phylogenetically diverse reductive dehalogenase-homologous genes in deep subseafloor sedimentary metagenomes.</title>
        <authorList>
            <person name="Kawai M."/>
            <person name="Futagami T."/>
            <person name="Toyoda A."/>
            <person name="Takaki Y."/>
            <person name="Nishi S."/>
            <person name="Hori S."/>
            <person name="Arai W."/>
            <person name="Tsubouchi T."/>
            <person name="Morono Y."/>
            <person name="Uchiyama I."/>
            <person name="Ito T."/>
            <person name="Fujiyama A."/>
            <person name="Inagaki F."/>
            <person name="Takami H."/>
        </authorList>
    </citation>
    <scope>NUCLEOTIDE SEQUENCE</scope>
    <source>
        <strain evidence="1">Expedition CK06-06</strain>
    </source>
</reference>